<keyword evidence="9" id="KW-1185">Reference proteome</keyword>
<dbReference type="PRINTS" id="PR00153">
    <property type="entry name" value="CSAPPISMRASE"/>
</dbReference>
<gene>
    <name evidence="8" type="ORF">HYN48_14445</name>
</gene>
<dbReference type="AlphaFoldDB" id="A0A2S0RGZ0"/>
<dbReference type="SUPFAM" id="SSF50891">
    <property type="entry name" value="Cyclophilin-like"/>
    <property type="match status" value="1"/>
</dbReference>
<dbReference type="EMBL" id="CP028811">
    <property type="protein sequence ID" value="AWA31197.1"/>
    <property type="molecule type" value="Genomic_DNA"/>
</dbReference>
<dbReference type="Gene3D" id="3.10.50.40">
    <property type="match status" value="1"/>
</dbReference>
<dbReference type="PANTHER" id="PTHR45625:SF4">
    <property type="entry name" value="PEPTIDYLPROLYL ISOMERASE DOMAIN AND WD REPEAT-CONTAINING PROTEIN 1"/>
    <property type="match status" value="1"/>
</dbReference>
<dbReference type="PANTHER" id="PTHR45625">
    <property type="entry name" value="PEPTIDYL-PROLYL CIS-TRANS ISOMERASE-RELATED"/>
    <property type="match status" value="1"/>
</dbReference>
<dbReference type="InterPro" id="IPR029000">
    <property type="entry name" value="Cyclophilin-like_dom_sf"/>
</dbReference>
<dbReference type="RefSeq" id="WP_108372962.1">
    <property type="nucleotide sequence ID" value="NZ_CP028811.1"/>
</dbReference>
<evidence type="ECO:0000259" key="6">
    <source>
        <dbReference type="PROSITE" id="PS50059"/>
    </source>
</evidence>
<evidence type="ECO:0000256" key="5">
    <source>
        <dbReference type="PROSITE-ProRule" id="PRU00277"/>
    </source>
</evidence>
<name>A0A2S0RGZ0_9FLAO</name>
<dbReference type="Pfam" id="PF00254">
    <property type="entry name" value="FKBP_C"/>
    <property type="match status" value="1"/>
</dbReference>
<reference evidence="8 9" key="1">
    <citation type="submission" date="2018-04" db="EMBL/GenBank/DDBJ databases">
        <title>Genome sequencing of Flavobacterium sp. HYN0048.</title>
        <authorList>
            <person name="Yi H."/>
            <person name="Baek C."/>
        </authorList>
    </citation>
    <scope>NUCLEOTIDE SEQUENCE [LARGE SCALE GENOMIC DNA]</scope>
    <source>
        <strain evidence="8 9">HYN0048</strain>
    </source>
</reference>
<dbReference type="KEGG" id="fmg:HYN48_14445"/>
<dbReference type="InterPro" id="IPR001179">
    <property type="entry name" value="PPIase_FKBP_dom"/>
</dbReference>
<feature type="domain" description="PPIase FKBP-type" evidence="6">
    <location>
        <begin position="263"/>
        <end position="370"/>
    </location>
</feature>
<dbReference type="CDD" id="cd00317">
    <property type="entry name" value="cyclophilin"/>
    <property type="match status" value="1"/>
</dbReference>
<dbReference type="Proteomes" id="UP000244193">
    <property type="component" value="Chromosome"/>
</dbReference>
<dbReference type="InterPro" id="IPR044666">
    <property type="entry name" value="Cyclophilin_A-like"/>
</dbReference>
<feature type="domain" description="PPIase cyclophilin-type" evidence="7">
    <location>
        <begin position="36"/>
        <end position="166"/>
    </location>
</feature>
<sequence>MRKLILLFACISLFSCQDEHSKLQDGLYADIETVKGHIVIDLEFVRAPVTVANFVTLAEGKNPYVSANLKGKPFYDGLKFHRVEPNFVIQGGDPDGNGSGGPGYKFIDEITDLKHDRAGTLSMANSGPGTNGSQFFITHQETPHLDGRHTVFGYVVGNGMETVNKIVKDDGIISVKIIRKGAAAKKFDAVKVFTDYFVREAENKKKEAQMKALEQQEYEKKYSAVIAKKKAYFESLKGAVRTTASGLQYKTVAAGNGKKPNMNSTVYINYAGYFSNAVILDTNIEATANQFGKFNETRKMEGGYNPMPFQYGRKTGLIPGFIEGIELMSIGEKAVFFVPAALGYGEAGSEDGFIPPNADLIFELELLDKVQK</sequence>
<evidence type="ECO:0000313" key="9">
    <source>
        <dbReference type="Proteomes" id="UP000244193"/>
    </source>
</evidence>
<accession>A0A2S0RGZ0</accession>
<dbReference type="GO" id="GO:0003755">
    <property type="term" value="F:peptidyl-prolyl cis-trans isomerase activity"/>
    <property type="evidence" value="ECO:0007669"/>
    <property type="project" value="UniProtKB-KW"/>
</dbReference>
<dbReference type="Pfam" id="PF00160">
    <property type="entry name" value="Pro_isomerase"/>
    <property type="match status" value="1"/>
</dbReference>
<dbReference type="SUPFAM" id="SSF54534">
    <property type="entry name" value="FKBP-like"/>
    <property type="match status" value="1"/>
</dbReference>
<dbReference type="PROSITE" id="PS50059">
    <property type="entry name" value="FKBP_PPIASE"/>
    <property type="match status" value="1"/>
</dbReference>
<evidence type="ECO:0000256" key="3">
    <source>
        <dbReference type="ARBA" id="ARBA00023110"/>
    </source>
</evidence>
<comment type="catalytic activity">
    <reaction evidence="1 5">
        <text>[protein]-peptidylproline (omega=180) = [protein]-peptidylproline (omega=0)</text>
        <dbReference type="Rhea" id="RHEA:16237"/>
        <dbReference type="Rhea" id="RHEA-COMP:10747"/>
        <dbReference type="Rhea" id="RHEA-COMP:10748"/>
        <dbReference type="ChEBI" id="CHEBI:83833"/>
        <dbReference type="ChEBI" id="CHEBI:83834"/>
        <dbReference type="EC" id="5.2.1.8"/>
    </reaction>
</comment>
<dbReference type="PROSITE" id="PS51257">
    <property type="entry name" value="PROKAR_LIPOPROTEIN"/>
    <property type="match status" value="1"/>
</dbReference>
<evidence type="ECO:0000256" key="1">
    <source>
        <dbReference type="ARBA" id="ARBA00000971"/>
    </source>
</evidence>
<dbReference type="EC" id="5.2.1.8" evidence="2 5"/>
<dbReference type="InterPro" id="IPR002130">
    <property type="entry name" value="Cyclophilin-type_PPIase_dom"/>
</dbReference>
<dbReference type="PROSITE" id="PS50072">
    <property type="entry name" value="CSA_PPIASE_2"/>
    <property type="match status" value="1"/>
</dbReference>
<evidence type="ECO:0000256" key="4">
    <source>
        <dbReference type="ARBA" id="ARBA00023235"/>
    </source>
</evidence>
<evidence type="ECO:0000313" key="8">
    <source>
        <dbReference type="EMBL" id="AWA31197.1"/>
    </source>
</evidence>
<dbReference type="InterPro" id="IPR046357">
    <property type="entry name" value="PPIase_dom_sf"/>
</dbReference>
<dbReference type="Gene3D" id="2.40.100.10">
    <property type="entry name" value="Cyclophilin-like"/>
    <property type="match status" value="1"/>
</dbReference>
<evidence type="ECO:0000259" key="7">
    <source>
        <dbReference type="PROSITE" id="PS50072"/>
    </source>
</evidence>
<keyword evidence="3 5" id="KW-0697">Rotamase</keyword>
<organism evidence="8 9">
    <name type="scientific">Flavobacterium magnum</name>
    <dbReference type="NCBI Taxonomy" id="2162713"/>
    <lineage>
        <taxon>Bacteria</taxon>
        <taxon>Pseudomonadati</taxon>
        <taxon>Bacteroidota</taxon>
        <taxon>Flavobacteriia</taxon>
        <taxon>Flavobacteriales</taxon>
        <taxon>Flavobacteriaceae</taxon>
        <taxon>Flavobacterium</taxon>
    </lineage>
</organism>
<proteinExistence type="predicted"/>
<keyword evidence="4 5" id="KW-0413">Isomerase</keyword>
<dbReference type="OrthoDB" id="9807797at2"/>
<protein>
    <recommendedName>
        <fullName evidence="2 5">peptidylprolyl isomerase</fullName>
        <ecNumber evidence="2 5">5.2.1.8</ecNumber>
    </recommendedName>
</protein>
<evidence type="ECO:0000256" key="2">
    <source>
        <dbReference type="ARBA" id="ARBA00013194"/>
    </source>
</evidence>